<evidence type="ECO:0000313" key="13">
    <source>
        <dbReference type="Proteomes" id="UP000521872"/>
    </source>
</evidence>
<dbReference type="EC" id="2.7.11.1" evidence="1"/>
<dbReference type="GO" id="GO:0005634">
    <property type="term" value="C:nucleus"/>
    <property type="evidence" value="ECO:0007669"/>
    <property type="project" value="TreeGrafter"/>
</dbReference>
<dbReference type="FunFam" id="1.10.510.10:FF:000275">
    <property type="entry name" value="SRSF protein kinase 2 isoform X3"/>
    <property type="match status" value="1"/>
</dbReference>
<feature type="compositionally biased region" description="Basic residues" evidence="10">
    <location>
        <begin position="690"/>
        <end position="701"/>
    </location>
</feature>
<dbReference type="AlphaFoldDB" id="A0A8H4R6N6"/>
<comment type="caution">
    <text evidence="12">The sequence shown here is derived from an EMBL/GenBank/DDBJ whole genome shotgun (WGS) entry which is preliminary data.</text>
</comment>
<dbReference type="GO" id="GO:0005737">
    <property type="term" value="C:cytoplasm"/>
    <property type="evidence" value="ECO:0007669"/>
    <property type="project" value="TreeGrafter"/>
</dbReference>
<keyword evidence="13" id="KW-1185">Reference proteome</keyword>
<feature type="region of interest" description="Disordered" evidence="10">
    <location>
        <begin position="617"/>
        <end position="657"/>
    </location>
</feature>
<feature type="compositionally biased region" description="Pro residues" evidence="10">
    <location>
        <begin position="724"/>
        <end position="742"/>
    </location>
</feature>
<dbReference type="PANTHER" id="PTHR47634:SF9">
    <property type="entry name" value="PROTEIN KINASE DOMAIN-CONTAINING PROTEIN-RELATED"/>
    <property type="match status" value="1"/>
</dbReference>
<dbReference type="Proteomes" id="UP000521872">
    <property type="component" value="Unassembled WGS sequence"/>
</dbReference>
<feature type="compositionally biased region" description="Low complexity" evidence="10">
    <location>
        <begin position="506"/>
        <end position="520"/>
    </location>
</feature>
<dbReference type="PANTHER" id="PTHR47634">
    <property type="entry name" value="PROTEIN KINASE DOMAIN-CONTAINING PROTEIN-RELATED"/>
    <property type="match status" value="1"/>
</dbReference>
<keyword evidence="6 9" id="KW-0067">ATP-binding</keyword>
<feature type="domain" description="Protein kinase" evidence="11">
    <location>
        <begin position="57"/>
        <end position="377"/>
    </location>
</feature>
<comment type="catalytic activity">
    <reaction evidence="7">
        <text>L-threonyl-[protein] + ATP = O-phospho-L-threonyl-[protein] + ADP + H(+)</text>
        <dbReference type="Rhea" id="RHEA:46608"/>
        <dbReference type="Rhea" id="RHEA-COMP:11060"/>
        <dbReference type="Rhea" id="RHEA-COMP:11605"/>
        <dbReference type="ChEBI" id="CHEBI:15378"/>
        <dbReference type="ChEBI" id="CHEBI:30013"/>
        <dbReference type="ChEBI" id="CHEBI:30616"/>
        <dbReference type="ChEBI" id="CHEBI:61977"/>
        <dbReference type="ChEBI" id="CHEBI:456216"/>
        <dbReference type="EC" id="2.7.11.1"/>
    </reaction>
</comment>
<feature type="region of interest" description="Disordered" evidence="10">
    <location>
        <begin position="719"/>
        <end position="783"/>
    </location>
</feature>
<evidence type="ECO:0000256" key="6">
    <source>
        <dbReference type="ARBA" id="ARBA00022840"/>
    </source>
</evidence>
<evidence type="ECO:0000259" key="11">
    <source>
        <dbReference type="PROSITE" id="PS50011"/>
    </source>
</evidence>
<dbReference type="Gene3D" id="3.30.200.20">
    <property type="entry name" value="Phosphorylase Kinase, domain 1"/>
    <property type="match status" value="1"/>
</dbReference>
<dbReference type="GO" id="GO:0005524">
    <property type="term" value="F:ATP binding"/>
    <property type="evidence" value="ECO:0007669"/>
    <property type="project" value="UniProtKB-UniRule"/>
</dbReference>
<dbReference type="SUPFAM" id="SSF56112">
    <property type="entry name" value="Protein kinase-like (PK-like)"/>
    <property type="match status" value="1"/>
</dbReference>
<evidence type="ECO:0000256" key="3">
    <source>
        <dbReference type="ARBA" id="ARBA00022679"/>
    </source>
</evidence>
<proteinExistence type="predicted"/>
<keyword evidence="3" id="KW-0808">Transferase</keyword>
<evidence type="ECO:0000313" key="12">
    <source>
        <dbReference type="EMBL" id="KAF4623259.1"/>
    </source>
</evidence>
<dbReference type="SMART" id="SM00220">
    <property type="entry name" value="S_TKc"/>
    <property type="match status" value="1"/>
</dbReference>
<evidence type="ECO:0000256" key="10">
    <source>
        <dbReference type="SAM" id="MobiDB-lite"/>
    </source>
</evidence>
<feature type="region of interest" description="Disordered" evidence="10">
    <location>
        <begin position="506"/>
        <end position="536"/>
    </location>
</feature>
<accession>A0A8H4R6N6</accession>
<evidence type="ECO:0000256" key="7">
    <source>
        <dbReference type="ARBA" id="ARBA00047899"/>
    </source>
</evidence>
<comment type="catalytic activity">
    <reaction evidence="8">
        <text>L-seryl-[protein] + ATP = O-phospho-L-seryl-[protein] + ADP + H(+)</text>
        <dbReference type="Rhea" id="RHEA:17989"/>
        <dbReference type="Rhea" id="RHEA-COMP:9863"/>
        <dbReference type="Rhea" id="RHEA-COMP:11604"/>
        <dbReference type="ChEBI" id="CHEBI:15378"/>
        <dbReference type="ChEBI" id="CHEBI:29999"/>
        <dbReference type="ChEBI" id="CHEBI:30616"/>
        <dbReference type="ChEBI" id="CHEBI:83421"/>
        <dbReference type="ChEBI" id="CHEBI:456216"/>
        <dbReference type="EC" id="2.7.11.1"/>
    </reaction>
</comment>
<dbReference type="PROSITE" id="PS00107">
    <property type="entry name" value="PROTEIN_KINASE_ATP"/>
    <property type="match status" value="1"/>
</dbReference>
<keyword evidence="5" id="KW-0418">Kinase</keyword>
<feature type="region of interest" description="Disordered" evidence="10">
    <location>
        <begin position="439"/>
        <end position="474"/>
    </location>
</feature>
<name>A0A8H4R6N6_9AGAR</name>
<keyword evidence="4 9" id="KW-0547">Nucleotide-binding</keyword>
<evidence type="ECO:0000256" key="4">
    <source>
        <dbReference type="ARBA" id="ARBA00022741"/>
    </source>
</evidence>
<feature type="region of interest" description="Disordered" evidence="10">
    <location>
        <begin position="339"/>
        <end position="374"/>
    </location>
</feature>
<feature type="compositionally biased region" description="Polar residues" evidence="10">
    <location>
        <begin position="362"/>
        <end position="374"/>
    </location>
</feature>
<evidence type="ECO:0000256" key="8">
    <source>
        <dbReference type="ARBA" id="ARBA00048679"/>
    </source>
</evidence>
<feature type="binding site" evidence="9">
    <location>
        <position position="86"/>
    </location>
    <ligand>
        <name>ATP</name>
        <dbReference type="ChEBI" id="CHEBI:30616"/>
    </ligand>
</feature>
<organism evidence="12 13">
    <name type="scientific">Agrocybe pediades</name>
    <dbReference type="NCBI Taxonomy" id="84607"/>
    <lineage>
        <taxon>Eukaryota</taxon>
        <taxon>Fungi</taxon>
        <taxon>Dikarya</taxon>
        <taxon>Basidiomycota</taxon>
        <taxon>Agaricomycotina</taxon>
        <taxon>Agaricomycetes</taxon>
        <taxon>Agaricomycetidae</taxon>
        <taxon>Agaricales</taxon>
        <taxon>Agaricineae</taxon>
        <taxon>Strophariaceae</taxon>
        <taxon>Agrocybe</taxon>
    </lineage>
</organism>
<sequence length="969" mass="105166">MAPKQPCVKYEYVVTSTGPKILPVDPPPSKEEESPADYNAGGYLPVKVGDVFNNNRYRVIRKLGWGHFSTVWLVKDSHTRRHSALKVVKSAGRYAETARDEIKLLSRVSSFSPNHLGREHIVSFLDSFSHQGPEASHVCIVFEPLGENLLALIERNKKKGVPRPLVKVIAKQILLGLEYLHDECDLVHTDIKPENILAQTPECHFVTLFKLNGVHVELTPLPRSYFVISIPDIETHIHTELSLSPSPTSRRVGVPPPTKSRAGVPIPLNQQQRARRQVQIFDSQPLSSPGRSGSAHMRSALGANVRRDSTNAAGSVSQNGSYVAQVQMTRSGYIHSSGTVASLSSSAPKIPSGLSASAPRTDASQKTVTQPCTTKGITAIPARVVNSPSTSSSSSSISSVVASTTAGSSSLVSTPPTSLSHSIGNVVMEFMGTGKFERELRTRPRELPASKTADHDQREGVPITQKKNAGETDLEAQISSAISTSFKQSGVVSGSWKDKIVGSFQSLKSSASPNKSSNQRSVRHGHTRSNSGLSNANFWKDPGLAAPAPAILVSTVVGADERQDDFPTAPSSTASTVRPSPASTPLPIAKKPVSLANGVSKLVNGSPNIFNETLREQSTTRKATNDTSAPAQPLSLLTQTAPPRKEPSSSQRAVVHRASPPRQISQLSAHMHLHKPLSPDDCSNPVHNHSTLRTHTKSRASRHVEHPSIATVLPILSSSVTPTPASPVPTSPTLTAPPPTPTDSPTLPAADLHASSPKPIVRPNATSNADRIASDTPSPPRYAVPETYSAPMISIKIADLGNATPSKKHFTEDIQTRQYRAPEAIIGRRDWDARADIWSVACVVFELLTAEYLFDPQGQGELFSKDDDHMAQIIELLGDFSLDVKMGGKYSRELFDHTGALRYIKTLKPWPLKRVMMEKYLFSEPDADLLCKFLEPMLAIDMRERSNARDLKDHPWLEPNVEDGIITEW</sequence>
<feature type="region of interest" description="Disordered" evidence="10">
    <location>
        <begin position="680"/>
        <end position="705"/>
    </location>
</feature>
<dbReference type="InterPro" id="IPR051334">
    <property type="entry name" value="SRPK"/>
</dbReference>
<feature type="region of interest" description="Disordered" evidence="10">
    <location>
        <begin position="242"/>
        <end position="264"/>
    </location>
</feature>
<dbReference type="EMBL" id="JAACJL010000001">
    <property type="protein sequence ID" value="KAF4623259.1"/>
    <property type="molecule type" value="Genomic_DNA"/>
</dbReference>
<dbReference type="GO" id="GO:0004674">
    <property type="term" value="F:protein serine/threonine kinase activity"/>
    <property type="evidence" value="ECO:0007669"/>
    <property type="project" value="UniProtKB-KW"/>
</dbReference>
<dbReference type="InterPro" id="IPR000719">
    <property type="entry name" value="Prot_kinase_dom"/>
</dbReference>
<dbReference type="Gene3D" id="1.10.510.10">
    <property type="entry name" value="Transferase(Phosphotransferase) domain 1"/>
    <property type="match status" value="2"/>
</dbReference>
<keyword evidence="2" id="KW-0723">Serine/threonine-protein kinase</keyword>
<dbReference type="InterPro" id="IPR017441">
    <property type="entry name" value="Protein_kinase_ATP_BS"/>
</dbReference>
<dbReference type="Pfam" id="PF00069">
    <property type="entry name" value="Pkinase"/>
    <property type="match status" value="2"/>
</dbReference>
<feature type="region of interest" description="Disordered" evidence="10">
    <location>
        <begin position="562"/>
        <end position="589"/>
    </location>
</feature>
<feature type="compositionally biased region" description="Polar residues" evidence="10">
    <location>
        <begin position="569"/>
        <end position="583"/>
    </location>
</feature>
<feature type="compositionally biased region" description="Polar residues" evidence="10">
    <location>
        <begin position="620"/>
        <end position="641"/>
    </location>
</feature>
<gene>
    <name evidence="12" type="ORF">D9613_001686</name>
</gene>
<evidence type="ECO:0000256" key="9">
    <source>
        <dbReference type="PROSITE-ProRule" id="PRU10141"/>
    </source>
</evidence>
<dbReference type="GO" id="GO:0050684">
    <property type="term" value="P:regulation of mRNA processing"/>
    <property type="evidence" value="ECO:0007669"/>
    <property type="project" value="TreeGrafter"/>
</dbReference>
<dbReference type="GO" id="GO:0000245">
    <property type="term" value="P:spliceosomal complex assembly"/>
    <property type="evidence" value="ECO:0007669"/>
    <property type="project" value="TreeGrafter"/>
</dbReference>
<protein>
    <recommendedName>
        <fullName evidence="1">non-specific serine/threonine protein kinase</fullName>
        <ecNumber evidence="1">2.7.11.1</ecNumber>
    </recommendedName>
</protein>
<evidence type="ECO:0000256" key="5">
    <source>
        <dbReference type="ARBA" id="ARBA00022777"/>
    </source>
</evidence>
<dbReference type="PROSITE" id="PS50011">
    <property type="entry name" value="PROTEIN_KINASE_DOM"/>
    <property type="match status" value="2"/>
</dbReference>
<evidence type="ECO:0000256" key="1">
    <source>
        <dbReference type="ARBA" id="ARBA00012513"/>
    </source>
</evidence>
<dbReference type="InterPro" id="IPR011009">
    <property type="entry name" value="Kinase-like_dom_sf"/>
</dbReference>
<feature type="compositionally biased region" description="Basic and acidic residues" evidence="10">
    <location>
        <begin position="439"/>
        <end position="459"/>
    </location>
</feature>
<reference evidence="12 13" key="1">
    <citation type="submission" date="2019-12" db="EMBL/GenBank/DDBJ databases">
        <authorList>
            <person name="Floudas D."/>
            <person name="Bentzer J."/>
            <person name="Ahren D."/>
            <person name="Johansson T."/>
            <person name="Persson P."/>
            <person name="Tunlid A."/>
        </authorList>
    </citation>
    <scope>NUCLEOTIDE SEQUENCE [LARGE SCALE GENOMIC DNA]</scope>
    <source>
        <strain evidence="12 13">CBS 102.39</strain>
    </source>
</reference>
<feature type="domain" description="Protein kinase" evidence="11">
    <location>
        <begin position="596"/>
        <end position="957"/>
    </location>
</feature>
<evidence type="ECO:0000256" key="2">
    <source>
        <dbReference type="ARBA" id="ARBA00022527"/>
    </source>
</evidence>